<organism evidence="2 3">
    <name type="scientific">Haladaptatus litoreus</name>
    <dbReference type="NCBI Taxonomy" id="553468"/>
    <lineage>
        <taxon>Archaea</taxon>
        <taxon>Methanobacteriati</taxon>
        <taxon>Methanobacteriota</taxon>
        <taxon>Stenosarchaea group</taxon>
        <taxon>Halobacteria</taxon>
        <taxon>Halobacteriales</taxon>
        <taxon>Haladaptataceae</taxon>
        <taxon>Haladaptatus</taxon>
    </lineage>
</organism>
<accession>A0A1N6WCA9</accession>
<evidence type="ECO:0000313" key="3">
    <source>
        <dbReference type="Proteomes" id="UP000186914"/>
    </source>
</evidence>
<proteinExistence type="predicted"/>
<sequence>MAKPRVQTQMRQSHMALDSSESSAAAVERALIIVGV</sequence>
<evidence type="ECO:0000256" key="1">
    <source>
        <dbReference type="SAM" id="MobiDB-lite"/>
    </source>
</evidence>
<dbReference type="EMBL" id="FTNO01000001">
    <property type="protein sequence ID" value="SIQ87714.1"/>
    <property type="molecule type" value="Genomic_DNA"/>
</dbReference>
<dbReference type="Proteomes" id="UP000186914">
    <property type="component" value="Unassembled WGS sequence"/>
</dbReference>
<keyword evidence="3" id="KW-1185">Reference proteome</keyword>
<feature type="compositionally biased region" description="Polar residues" evidence="1">
    <location>
        <begin position="1"/>
        <end position="12"/>
    </location>
</feature>
<evidence type="ECO:0000313" key="2">
    <source>
        <dbReference type="EMBL" id="SIQ87714.1"/>
    </source>
</evidence>
<reference evidence="3" key="1">
    <citation type="submission" date="2017-01" db="EMBL/GenBank/DDBJ databases">
        <authorList>
            <person name="Varghese N."/>
            <person name="Submissions S."/>
        </authorList>
    </citation>
    <scope>NUCLEOTIDE SEQUENCE [LARGE SCALE GENOMIC DNA]</scope>
    <source>
        <strain evidence="3">CGMCC 1.7737</strain>
    </source>
</reference>
<name>A0A1N6WCA9_9EURY</name>
<gene>
    <name evidence="2" type="ORF">SAMN05421858_0670</name>
</gene>
<dbReference type="AlphaFoldDB" id="A0A1N6WCA9"/>
<feature type="region of interest" description="Disordered" evidence="1">
    <location>
        <begin position="1"/>
        <end position="20"/>
    </location>
</feature>
<protein>
    <submittedName>
        <fullName evidence="2">Uncharacterized protein</fullName>
    </submittedName>
</protein>